<dbReference type="EMBL" id="WIWF01000257">
    <property type="protein sequence ID" value="MQT78137.1"/>
    <property type="molecule type" value="Genomic_DNA"/>
</dbReference>
<evidence type="ECO:0000313" key="2">
    <source>
        <dbReference type="Proteomes" id="UP000447574"/>
    </source>
</evidence>
<gene>
    <name evidence="1" type="ORF">GHO37_28330</name>
</gene>
<name>A0A7X1X0L7_9PSED</name>
<organism evidence="1 2">
    <name type="scientific">Pseudomonas helleri</name>
    <dbReference type="NCBI Taxonomy" id="1608996"/>
    <lineage>
        <taxon>Bacteria</taxon>
        <taxon>Pseudomonadati</taxon>
        <taxon>Pseudomonadota</taxon>
        <taxon>Gammaproteobacteria</taxon>
        <taxon>Pseudomonadales</taxon>
        <taxon>Pseudomonadaceae</taxon>
        <taxon>Pseudomonas</taxon>
    </lineage>
</organism>
<sequence>MPIFNIKLTETKLRTMVIEVQAEDEESAIAAALAESKTTGDAEWDLQNEPINVDAAVVDGAESRIYISGPPAN</sequence>
<comment type="caution">
    <text evidence="1">The sequence shown here is derived from an EMBL/GenBank/DDBJ whole genome shotgun (WGS) entry which is preliminary data.</text>
</comment>
<dbReference type="Proteomes" id="UP000447574">
    <property type="component" value="Unassembled WGS sequence"/>
</dbReference>
<dbReference type="RefSeq" id="WP_153439293.1">
    <property type="nucleotide sequence ID" value="NZ_JBQQFY010000178.1"/>
</dbReference>
<protein>
    <submittedName>
        <fullName evidence="1">Uncharacterized protein</fullName>
    </submittedName>
</protein>
<evidence type="ECO:0000313" key="1">
    <source>
        <dbReference type="EMBL" id="MQT78137.1"/>
    </source>
</evidence>
<proteinExistence type="predicted"/>
<accession>A0A7X1X0L7</accession>
<reference evidence="1 2" key="1">
    <citation type="submission" date="2019-10" db="EMBL/GenBank/DDBJ databases">
        <title>Evaluation of single-gene subtyping targets for Pseudomonas.</title>
        <authorList>
            <person name="Reichler S.J."/>
            <person name="Orsi R.H."/>
            <person name="Wiedmann M."/>
            <person name="Martin N.H."/>
            <person name="Murphy S.I."/>
        </authorList>
    </citation>
    <scope>NUCLEOTIDE SEQUENCE [LARGE SCALE GENOMIC DNA]</scope>
    <source>
        <strain evidence="1 2">FSL R10-2932</strain>
    </source>
</reference>
<dbReference type="AlphaFoldDB" id="A0A7X1X0L7"/>